<keyword evidence="3" id="KW-1185">Reference proteome</keyword>
<evidence type="ECO:0000313" key="2">
    <source>
        <dbReference type="EMBL" id="EEF22186.1"/>
    </source>
</evidence>
<name>B9TPM7_RICCO</name>
<organism evidence="2 3">
    <name type="scientific">Ricinus communis</name>
    <name type="common">Castor bean</name>
    <dbReference type="NCBI Taxonomy" id="3988"/>
    <lineage>
        <taxon>Eukaryota</taxon>
        <taxon>Viridiplantae</taxon>
        <taxon>Streptophyta</taxon>
        <taxon>Embryophyta</taxon>
        <taxon>Tracheophyta</taxon>
        <taxon>Spermatophyta</taxon>
        <taxon>Magnoliopsida</taxon>
        <taxon>eudicotyledons</taxon>
        <taxon>Gunneridae</taxon>
        <taxon>Pentapetalae</taxon>
        <taxon>rosids</taxon>
        <taxon>fabids</taxon>
        <taxon>Malpighiales</taxon>
        <taxon>Euphorbiaceae</taxon>
        <taxon>Acalyphoideae</taxon>
        <taxon>Acalypheae</taxon>
        <taxon>Ricinus</taxon>
    </lineage>
</organism>
<feature type="non-terminal residue" evidence="2">
    <location>
        <position position="1"/>
    </location>
</feature>
<dbReference type="EMBL" id="EQ996197">
    <property type="protein sequence ID" value="EEF22186.1"/>
    <property type="molecule type" value="Genomic_DNA"/>
</dbReference>
<dbReference type="Proteomes" id="UP000008311">
    <property type="component" value="Unassembled WGS sequence"/>
</dbReference>
<evidence type="ECO:0000256" key="1">
    <source>
        <dbReference type="SAM" id="MobiDB-lite"/>
    </source>
</evidence>
<accession>B9TPM7</accession>
<evidence type="ECO:0000313" key="3">
    <source>
        <dbReference type="Proteomes" id="UP000008311"/>
    </source>
</evidence>
<gene>
    <name evidence="2" type="ORF">RCOM_2094470</name>
</gene>
<feature type="region of interest" description="Disordered" evidence="1">
    <location>
        <begin position="44"/>
        <end position="92"/>
    </location>
</feature>
<feature type="compositionally biased region" description="Basic and acidic residues" evidence="1">
    <location>
        <begin position="65"/>
        <end position="89"/>
    </location>
</feature>
<reference evidence="3" key="1">
    <citation type="journal article" date="2010" name="Nat. Biotechnol.">
        <title>Draft genome sequence of the oilseed species Ricinus communis.</title>
        <authorList>
            <person name="Chan A.P."/>
            <person name="Crabtree J."/>
            <person name="Zhao Q."/>
            <person name="Lorenzi H."/>
            <person name="Orvis J."/>
            <person name="Puiu D."/>
            <person name="Melake-Berhan A."/>
            <person name="Jones K.M."/>
            <person name="Redman J."/>
            <person name="Chen G."/>
            <person name="Cahoon E.B."/>
            <person name="Gedil M."/>
            <person name="Stanke M."/>
            <person name="Haas B.J."/>
            <person name="Wortman J.R."/>
            <person name="Fraser-Liggett C.M."/>
            <person name="Ravel J."/>
            <person name="Rabinowicz P.D."/>
        </authorList>
    </citation>
    <scope>NUCLEOTIDE SEQUENCE [LARGE SCALE GENOMIC DNA]</scope>
    <source>
        <strain evidence="3">cv. Hale</strain>
    </source>
</reference>
<sequence length="150" mass="16811">YLPYCRSHIGNQEGHHETHRIACGLPGRPRSGLAIRACAGTADRRAVRPMEPAGHAGRRGRRDPRRQGRADEALRDGGHRARRADDAGHRIRHRLDVQAVHRLRHSPAGKGRQAVARRRCPHVAARRAGLRQDDHHPPPVAPHERIARLL</sequence>
<proteinExistence type="predicted"/>
<protein>
    <submittedName>
        <fullName evidence="2">Penicillin-binding protein, putative</fullName>
    </submittedName>
</protein>
<dbReference type="AlphaFoldDB" id="B9TPM7"/>
<dbReference type="InParanoid" id="B9TPM7"/>